<dbReference type="InterPro" id="IPR009989">
    <property type="entry name" value="TrbM"/>
</dbReference>
<sequence>MKREYLIGAKLALVSLTIGALVVPTSARAADPCTVLMCMSGLVGNGTPPPTCQPAIDVYFSLIVFHITYDPISTAALRLKYLETCPGWAANAEWVAAIQAAWGTVP</sequence>
<dbReference type="EMBL" id="JABXXV010000011">
    <property type="protein sequence ID" value="NVN48206.1"/>
    <property type="molecule type" value="Genomic_DNA"/>
</dbReference>
<organism evidence="2 3">
    <name type="scientific">Asaia spathodeae</name>
    <dbReference type="NCBI Taxonomy" id="657016"/>
    <lineage>
        <taxon>Bacteria</taxon>
        <taxon>Pseudomonadati</taxon>
        <taxon>Pseudomonadota</taxon>
        <taxon>Alphaproteobacteria</taxon>
        <taxon>Acetobacterales</taxon>
        <taxon>Acetobacteraceae</taxon>
        <taxon>Asaia</taxon>
    </lineage>
</organism>
<evidence type="ECO:0000256" key="1">
    <source>
        <dbReference type="SAM" id="SignalP"/>
    </source>
</evidence>
<accession>A0ABX2P8C1</accession>
<protein>
    <submittedName>
        <fullName evidence="2">Uncharacterized protein</fullName>
    </submittedName>
</protein>
<proteinExistence type="predicted"/>
<comment type="caution">
    <text evidence="2">The sequence shown here is derived from an EMBL/GenBank/DDBJ whole genome shotgun (WGS) entry which is preliminary data.</text>
</comment>
<gene>
    <name evidence="2" type="ORF">HW542_15505</name>
</gene>
<feature type="signal peptide" evidence="1">
    <location>
        <begin position="1"/>
        <end position="29"/>
    </location>
</feature>
<reference evidence="2 3" key="1">
    <citation type="submission" date="2020-06" db="EMBL/GenBank/DDBJ databases">
        <title>Synonyms of Asaia species.</title>
        <authorList>
            <person name="Sombolestani A."/>
        </authorList>
    </citation>
    <scope>NUCLEOTIDE SEQUENCE [LARGE SCALE GENOMIC DNA]</scope>
    <source>
        <strain evidence="2 3">LMG 27047</strain>
    </source>
</reference>
<dbReference type="Proteomes" id="UP001516351">
    <property type="component" value="Unassembled WGS sequence"/>
</dbReference>
<feature type="chain" id="PRO_5045303509" evidence="1">
    <location>
        <begin position="30"/>
        <end position="106"/>
    </location>
</feature>
<evidence type="ECO:0000313" key="3">
    <source>
        <dbReference type="Proteomes" id="UP001516351"/>
    </source>
</evidence>
<evidence type="ECO:0000313" key="2">
    <source>
        <dbReference type="EMBL" id="NVN48206.1"/>
    </source>
</evidence>
<keyword evidence="1" id="KW-0732">Signal</keyword>
<name>A0ABX2P8C1_9PROT</name>
<keyword evidence="3" id="KW-1185">Reference proteome</keyword>
<dbReference type="Pfam" id="PF07424">
    <property type="entry name" value="TrbM"/>
    <property type="match status" value="1"/>
</dbReference>